<keyword evidence="1" id="KW-0175">Coiled coil</keyword>
<dbReference type="EMBL" id="JH159164">
    <property type="protein sequence ID" value="EGZ06277.1"/>
    <property type="molecule type" value="Genomic_DNA"/>
</dbReference>
<protein>
    <recommendedName>
        <fullName evidence="4">BZIP domain-containing protein</fullName>
    </recommendedName>
</protein>
<keyword evidence="3" id="KW-1185">Reference proteome</keyword>
<dbReference type="KEGG" id="psoj:PHYSODRAFT_368976"/>
<dbReference type="InParanoid" id="G5ADM4"/>
<reference evidence="2 3" key="1">
    <citation type="journal article" date="2006" name="Science">
        <title>Phytophthora genome sequences uncover evolutionary origins and mechanisms of pathogenesis.</title>
        <authorList>
            <person name="Tyler B.M."/>
            <person name="Tripathy S."/>
            <person name="Zhang X."/>
            <person name="Dehal P."/>
            <person name="Jiang R.H."/>
            <person name="Aerts A."/>
            <person name="Arredondo F.D."/>
            <person name="Baxter L."/>
            <person name="Bensasson D."/>
            <person name="Beynon J.L."/>
            <person name="Chapman J."/>
            <person name="Damasceno C.M."/>
            <person name="Dorrance A.E."/>
            <person name="Dou D."/>
            <person name="Dickerman A.W."/>
            <person name="Dubchak I.L."/>
            <person name="Garbelotto M."/>
            <person name="Gijzen M."/>
            <person name="Gordon S.G."/>
            <person name="Govers F."/>
            <person name="Grunwald N.J."/>
            <person name="Huang W."/>
            <person name="Ivors K.L."/>
            <person name="Jones R.W."/>
            <person name="Kamoun S."/>
            <person name="Krampis K."/>
            <person name="Lamour K.H."/>
            <person name="Lee M.K."/>
            <person name="McDonald W.H."/>
            <person name="Medina M."/>
            <person name="Meijer H.J."/>
            <person name="Nordberg E.K."/>
            <person name="Maclean D.J."/>
            <person name="Ospina-Giraldo M.D."/>
            <person name="Morris P.F."/>
            <person name="Phuntumart V."/>
            <person name="Putnam N.H."/>
            <person name="Rash S."/>
            <person name="Rose J.K."/>
            <person name="Sakihama Y."/>
            <person name="Salamov A.A."/>
            <person name="Savidor A."/>
            <person name="Scheuring C.F."/>
            <person name="Smith B.M."/>
            <person name="Sobral B.W."/>
            <person name="Terry A."/>
            <person name="Torto-Alalibo T.A."/>
            <person name="Win J."/>
            <person name="Xu Z."/>
            <person name="Zhang H."/>
            <person name="Grigoriev I.V."/>
            <person name="Rokhsar D.S."/>
            <person name="Boore J.L."/>
        </authorList>
    </citation>
    <scope>NUCLEOTIDE SEQUENCE [LARGE SCALE GENOMIC DNA]</scope>
    <source>
        <strain evidence="2 3">P6497</strain>
    </source>
</reference>
<dbReference type="SMR" id="G5ADM4"/>
<sequence>ALERHRERRRLTQVRYRTKLRNRGETLDEEVQVLRDEVRKLETQRKKIAPRLHPSKTPLSVAAGYFRLFRYALTAYVPCAERCSVSDSENVYESHVHREFLLATMTQDVDVDGERGVEAILERWRFISQVQPNFEIQSVGLESGPDGSIVATTKTKMVMCRSTLEAMFPNLFRSDRGEYIATKLQGQRFEIAGSIYFEWDKENDRVSSLHHKADVITPMLRFLGNVEDLALVFDPA</sequence>
<proteinExistence type="predicted"/>
<dbReference type="Proteomes" id="UP000002640">
    <property type="component" value="Unassembled WGS sequence"/>
</dbReference>
<dbReference type="AlphaFoldDB" id="G5ADM4"/>
<dbReference type="GeneID" id="20650333"/>
<gene>
    <name evidence="2" type="ORF">PHYSODRAFT_368976</name>
</gene>
<feature type="non-terminal residue" evidence="2">
    <location>
        <position position="1"/>
    </location>
</feature>
<evidence type="ECO:0000256" key="1">
    <source>
        <dbReference type="SAM" id="Coils"/>
    </source>
</evidence>
<name>G5ADM4_PHYSP</name>
<evidence type="ECO:0008006" key="4">
    <source>
        <dbReference type="Google" id="ProtNLM"/>
    </source>
</evidence>
<dbReference type="RefSeq" id="XP_009538174.1">
    <property type="nucleotide sequence ID" value="XM_009539879.1"/>
</dbReference>
<feature type="coiled-coil region" evidence="1">
    <location>
        <begin position="17"/>
        <end position="44"/>
    </location>
</feature>
<accession>G5ADM4</accession>
<evidence type="ECO:0000313" key="3">
    <source>
        <dbReference type="Proteomes" id="UP000002640"/>
    </source>
</evidence>
<evidence type="ECO:0000313" key="2">
    <source>
        <dbReference type="EMBL" id="EGZ06277.1"/>
    </source>
</evidence>
<organism evidence="2 3">
    <name type="scientific">Phytophthora sojae (strain P6497)</name>
    <name type="common">Soybean stem and root rot agent</name>
    <name type="synonym">Phytophthora megasperma f. sp. glycines</name>
    <dbReference type="NCBI Taxonomy" id="1094619"/>
    <lineage>
        <taxon>Eukaryota</taxon>
        <taxon>Sar</taxon>
        <taxon>Stramenopiles</taxon>
        <taxon>Oomycota</taxon>
        <taxon>Peronosporomycetes</taxon>
        <taxon>Peronosporales</taxon>
        <taxon>Peronosporaceae</taxon>
        <taxon>Phytophthora</taxon>
    </lineage>
</organism>
<feature type="non-terminal residue" evidence="2">
    <location>
        <position position="236"/>
    </location>
</feature>